<organism evidence="2 3">
    <name type="scientific">Phytophthora oleae</name>
    <dbReference type="NCBI Taxonomy" id="2107226"/>
    <lineage>
        <taxon>Eukaryota</taxon>
        <taxon>Sar</taxon>
        <taxon>Stramenopiles</taxon>
        <taxon>Oomycota</taxon>
        <taxon>Peronosporomycetes</taxon>
        <taxon>Peronosporales</taxon>
        <taxon>Peronosporaceae</taxon>
        <taxon>Phytophthora</taxon>
    </lineage>
</organism>
<reference evidence="2 3" key="1">
    <citation type="submission" date="2024-09" db="EMBL/GenBank/DDBJ databases">
        <title>Genome sequencing and assembly of Phytophthora oleae, isolate VK10A, causative agent of rot of olive drupes.</title>
        <authorList>
            <person name="Conti Taguali S."/>
            <person name="Riolo M."/>
            <person name="La Spada F."/>
            <person name="Cacciola S.O."/>
            <person name="Dionisio G."/>
        </authorList>
    </citation>
    <scope>NUCLEOTIDE SEQUENCE [LARGE SCALE GENOMIC DNA]</scope>
    <source>
        <strain evidence="2 3">VK10A</strain>
    </source>
</reference>
<accession>A0ABD3FCG7</accession>
<dbReference type="AlphaFoldDB" id="A0ABD3FCG7"/>
<proteinExistence type="predicted"/>
<feature type="region of interest" description="Disordered" evidence="1">
    <location>
        <begin position="161"/>
        <end position="213"/>
    </location>
</feature>
<name>A0ABD3FCG7_9STRA</name>
<evidence type="ECO:0000313" key="2">
    <source>
        <dbReference type="EMBL" id="KAL3663635.1"/>
    </source>
</evidence>
<protein>
    <submittedName>
        <fullName evidence="2">Uncharacterized protein</fullName>
    </submittedName>
</protein>
<dbReference type="Proteomes" id="UP001632037">
    <property type="component" value="Unassembled WGS sequence"/>
</dbReference>
<gene>
    <name evidence="2" type="ORF">V7S43_011521</name>
</gene>
<evidence type="ECO:0000313" key="3">
    <source>
        <dbReference type="Proteomes" id="UP001632037"/>
    </source>
</evidence>
<dbReference type="EMBL" id="JBIMZQ010000027">
    <property type="protein sequence ID" value="KAL3663635.1"/>
    <property type="molecule type" value="Genomic_DNA"/>
</dbReference>
<comment type="caution">
    <text evidence="2">The sequence shown here is derived from an EMBL/GenBank/DDBJ whole genome shotgun (WGS) entry which is preliminary data.</text>
</comment>
<sequence length="213" mass="23660">MDAGCTSHHLLDAIRKDVLKQREEEAVNYFTKVAATKPAPDVNVFAKFCCLTAERLKSDNGTRVTAIDHDQHGIFDQTVEALNDLTPSKRKIYIAHFTIWDGKSKTGSARIRNVDFRPGAVYEFRQIDGVGFYADIPMSRLQFEVGSGNISEMLPPMLKRKASQALGKKKAKVPEPELSKSPEDEDDVLMDSESKMEEQNVGPRTRSGGAVMA</sequence>
<evidence type="ECO:0000256" key="1">
    <source>
        <dbReference type="SAM" id="MobiDB-lite"/>
    </source>
</evidence>
<feature type="compositionally biased region" description="Basic residues" evidence="1">
    <location>
        <begin position="161"/>
        <end position="171"/>
    </location>
</feature>
<keyword evidence="3" id="KW-1185">Reference proteome</keyword>
<feature type="compositionally biased region" description="Basic and acidic residues" evidence="1">
    <location>
        <begin position="172"/>
        <end position="182"/>
    </location>
</feature>